<sequence>MKYPLIGGKSDGKYRMAYYDSDPILRVPYYPPLQHCVYGNEEIPMEPHVLVETYHREILRSQGRSFFFFRHKDLSVDDAIQKLLSNYRP</sequence>
<name>A0A6H1ZIQ5_9ZZZZ</name>
<reference evidence="1" key="1">
    <citation type="submission" date="2020-03" db="EMBL/GenBank/DDBJ databases">
        <title>The deep terrestrial virosphere.</title>
        <authorList>
            <person name="Holmfeldt K."/>
            <person name="Nilsson E."/>
            <person name="Simone D."/>
            <person name="Lopez-Fernandez M."/>
            <person name="Wu X."/>
            <person name="de Brujin I."/>
            <person name="Lundin D."/>
            <person name="Andersson A."/>
            <person name="Bertilsson S."/>
            <person name="Dopson M."/>
        </authorList>
    </citation>
    <scope>NUCLEOTIDE SEQUENCE</scope>
    <source>
        <strain evidence="1">TM448A00615</strain>
    </source>
</reference>
<accession>A0A6H1ZIQ5</accession>
<proteinExistence type="predicted"/>
<evidence type="ECO:0000313" key="1">
    <source>
        <dbReference type="EMBL" id="QJA47197.1"/>
    </source>
</evidence>
<dbReference type="EMBL" id="MT144034">
    <property type="protein sequence ID" value="QJA47197.1"/>
    <property type="molecule type" value="Genomic_DNA"/>
</dbReference>
<dbReference type="AlphaFoldDB" id="A0A6H1ZIQ5"/>
<protein>
    <submittedName>
        <fullName evidence="1">Uncharacterized protein</fullName>
    </submittedName>
</protein>
<organism evidence="1">
    <name type="scientific">viral metagenome</name>
    <dbReference type="NCBI Taxonomy" id="1070528"/>
    <lineage>
        <taxon>unclassified sequences</taxon>
        <taxon>metagenomes</taxon>
        <taxon>organismal metagenomes</taxon>
    </lineage>
</organism>
<gene>
    <name evidence="1" type="ORF">TM448A00615_0036</name>
</gene>